<feature type="coiled-coil region" evidence="1">
    <location>
        <begin position="12"/>
        <end position="198"/>
    </location>
</feature>
<proteinExistence type="predicted"/>
<feature type="non-terminal residue" evidence="2">
    <location>
        <position position="1"/>
    </location>
</feature>
<evidence type="ECO:0000313" key="3">
    <source>
        <dbReference type="Proteomes" id="UP000230423"/>
    </source>
</evidence>
<gene>
    <name evidence="2" type="ORF">TELCIR_16477</name>
</gene>
<evidence type="ECO:0000313" key="2">
    <source>
        <dbReference type="EMBL" id="PIO61981.1"/>
    </source>
</evidence>
<dbReference type="EMBL" id="KZ352743">
    <property type="protein sequence ID" value="PIO61981.1"/>
    <property type="molecule type" value="Genomic_DNA"/>
</dbReference>
<dbReference type="OrthoDB" id="2130750at2759"/>
<keyword evidence="3" id="KW-1185">Reference proteome</keyword>
<dbReference type="Proteomes" id="UP000230423">
    <property type="component" value="Unassembled WGS sequence"/>
</dbReference>
<protein>
    <submittedName>
        <fullName evidence="2">Uncharacterized protein</fullName>
    </submittedName>
</protein>
<organism evidence="2 3">
    <name type="scientific">Teladorsagia circumcincta</name>
    <name type="common">Brown stomach worm</name>
    <name type="synonym">Ostertagia circumcincta</name>
    <dbReference type="NCBI Taxonomy" id="45464"/>
    <lineage>
        <taxon>Eukaryota</taxon>
        <taxon>Metazoa</taxon>
        <taxon>Ecdysozoa</taxon>
        <taxon>Nematoda</taxon>
        <taxon>Chromadorea</taxon>
        <taxon>Rhabditida</taxon>
        <taxon>Rhabditina</taxon>
        <taxon>Rhabditomorpha</taxon>
        <taxon>Strongyloidea</taxon>
        <taxon>Trichostrongylidae</taxon>
        <taxon>Teladorsagia</taxon>
    </lineage>
</organism>
<reference evidence="2 3" key="1">
    <citation type="submission" date="2015-09" db="EMBL/GenBank/DDBJ databases">
        <title>Draft genome of the parasitic nematode Teladorsagia circumcincta isolate WARC Sus (inbred).</title>
        <authorList>
            <person name="Mitreva M."/>
        </authorList>
    </citation>
    <scope>NUCLEOTIDE SEQUENCE [LARGE SCALE GENOMIC DNA]</scope>
    <source>
        <strain evidence="2 3">S</strain>
    </source>
</reference>
<name>A0A2G9TVD7_TELCI</name>
<sequence>LERSRAQEVETRSELEKLIAVKSEEIGTLQRNIEELNSKSAEFNAVVDKLNTDLSAKDVELEGVRQEKNAVASQKEAAETRLATMALKIQELEQKLVDLQHALEVEQKKKLDEFEAQGSKLHGELSAANERNNQLSNELKLNVEELARLSVQLQETKVRADESLKALSSNQDKQGETAQLLQKDLAAANNLIMEHSKEKEK</sequence>
<dbReference type="Gene3D" id="1.10.287.1490">
    <property type="match status" value="1"/>
</dbReference>
<keyword evidence="1" id="KW-0175">Coiled coil</keyword>
<dbReference type="AlphaFoldDB" id="A0A2G9TVD7"/>
<accession>A0A2G9TVD7</accession>
<evidence type="ECO:0000256" key="1">
    <source>
        <dbReference type="SAM" id="Coils"/>
    </source>
</evidence>